<comment type="caution">
    <text evidence="1">The sequence shown here is derived from an EMBL/GenBank/DDBJ whole genome shotgun (WGS) entry which is preliminary data.</text>
</comment>
<dbReference type="EMBL" id="BLXT01004267">
    <property type="protein sequence ID" value="GFO11307.1"/>
    <property type="molecule type" value="Genomic_DNA"/>
</dbReference>
<sequence length="131" mass="13739">MFTVVREIVPPEYIQCLPPPSRHGAGSINQPIESLPSPVSTPGLISFGQPQLLPPPPSPALCLPTFDTVTQGAPPLLYAFKQLAPAPASSAAPSARLTPGVACLPHPTGGLYVQPELALRRRSSRFPLTAS</sequence>
<keyword evidence="2" id="KW-1185">Reference proteome</keyword>
<evidence type="ECO:0000313" key="1">
    <source>
        <dbReference type="EMBL" id="GFO11307.1"/>
    </source>
</evidence>
<protein>
    <submittedName>
        <fullName evidence="1">Uncharacterized protein</fullName>
    </submittedName>
</protein>
<evidence type="ECO:0000313" key="2">
    <source>
        <dbReference type="Proteomes" id="UP000735302"/>
    </source>
</evidence>
<dbReference type="Proteomes" id="UP000735302">
    <property type="component" value="Unassembled WGS sequence"/>
</dbReference>
<name>A0AAV4AW83_9GAST</name>
<dbReference type="AlphaFoldDB" id="A0AAV4AW83"/>
<proteinExistence type="predicted"/>
<organism evidence="1 2">
    <name type="scientific">Plakobranchus ocellatus</name>
    <dbReference type="NCBI Taxonomy" id="259542"/>
    <lineage>
        <taxon>Eukaryota</taxon>
        <taxon>Metazoa</taxon>
        <taxon>Spiralia</taxon>
        <taxon>Lophotrochozoa</taxon>
        <taxon>Mollusca</taxon>
        <taxon>Gastropoda</taxon>
        <taxon>Heterobranchia</taxon>
        <taxon>Euthyneura</taxon>
        <taxon>Panpulmonata</taxon>
        <taxon>Sacoglossa</taxon>
        <taxon>Placobranchoidea</taxon>
        <taxon>Plakobranchidae</taxon>
        <taxon>Plakobranchus</taxon>
    </lineage>
</organism>
<accession>A0AAV4AW83</accession>
<gene>
    <name evidence="1" type="ORF">PoB_003781200</name>
</gene>
<reference evidence="1 2" key="1">
    <citation type="journal article" date="2021" name="Elife">
        <title>Chloroplast acquisition without the gene transfer in kleptoplastic sea slugs, Plakobranchus ocellatus.</title>
        <authorList>
            <person name="Maeda T."/>
            <person name="Takahashi S."/>
            <person name="Yoshida T."/>
            <person name="Shimamura S."/>
            <person name="Takaki Y."/>
            <person name="Nagai Y."/>
            <person name="Toyoda A."/>
            <person name="Suzuki Y."/>
            <person name="Arimoto A."/>
            <person name="Ishii H."/>
            <person name="Satoh N."/>
            <person name="Nishiyama T."/>
            <person name="Hasebe M."/>
            <person name="Maruyama T."/>
            <person name="Minagawa J."/>
            <person name="Obokata J."/>
            <person name="Shigenobu S."/>
        </authorList>
    </citation>
    <scope>NUCLEOTIDE SEQUENCE [LARGE SCALE GENOMIC DNA]</scope>
</reference>